<dbReference type="InterPro" id="IPR023366">
    <property type="entry name" value="ATP_synth_asu-like_sf"/>
</dbReference>
<evidence type="ECO:0000256" key="10">
    <source>
        <dbReference type="NCBIfam" id="TIGR00187"/>
    </source>
</evidence>
<evidence type="ECO:0000256" key="3">
    <source>
        <dbReference type="ARBA" id="ARBA00004887"/>
    </source>
</evidence>
<dbReference type="CDD" id="cd00402">
    <property type="entry name" value="Riboflavin_synthase_like"/>
    <property type="match status" value="1"/>
</dbReference>
<feature type="domain" description="Lumazine-binding" evidence="12">
    <location>
        <begin position="96"/>
        <end position="202"/>
    </location>
</feature>
<sequence>MFTGIIEQTGRVTHAAEQNGNLTLRIAPAQMWPDLALGESIACCGTCLTVTGWDDQSFSVDLSRETLAKTADHWQVGRELNLERAMLASTRFGGHIVSGHVDGVGEILEVSPEAGAYTMRVRAPKHLAKYLTPKGSITVDGVSLTLVDVGGPAGSRPEWPAEEFTLWLVPHTLEVTTLKHWRSGTRVNLEADQVAKYVERLVALTGAEEGA</sequence>
<comment type="function">
    <text evidence="2">Catalyzes the dismutation of two molecules of 6,7-dimethyl-8-ribityllumazine, resulting in the formation of riboflavin and 5-amino-6-(D-ribitylamino)uracil.</text>
</comment>
<evidence type="ECO:0000313" key="13">
    <source>
        <dbReference type="EMBL" id="WYF43885.1"/>
    </source>
</evidence>
<evidence type="ECO:0000256" key="9">
    <source>
        <dbReference type="ARBA" id="ARBA00022737"/>
    </source>
</evidence>
<dbReference type="Pfam" id="PF00677">
    <property type="entry name" value="Lum_binding"/>
    <property type="match status" value="2"/>
</dbReference>
<reference evidence="13" key="1">
    <citation type="submission" date="2024-03" db="EMBL/GenBank/DDBJ databases">
        <title>Deinococcus weizhi sp. nov., isolated from human skin.</title>
        <authorList>
            <person name="Wei Z."/>
            <person name="Tian F."/>
            <person name="Yang C."/>
            <person name="Xin L.T."/>
            <person name="Wen Z.J."/>
            <person name="Lan K.C."/>
            <person name="Yu L."/>
            <person name="Zhe W."/>
            <person name="Dan F.D."/>
            <person name="Jun W."/>
            <person name="Rui Z."/>
            <person name="Yong X.J."/>
            <person name="Ting Y."/>
            <person name="Wei X."/>
            <person name="Xu Z.G."/>
            <person name="Xin Z."/>
            <person name="Dong F.G."/>
            <person name="Ni X.M."/>
            <person name="Zheng M.G."/>
            <person name="Chun Y."/>
            <person name="Qian W.X."/>
        </authorList>
    </citation>
    <scope>NUCLEOTIDE SEQUENCE</scope>
    <source>
        <strain evidence="13">VB142</strain>
    </source>
</reference>
<dbReference type="EC" id="2.5.1.9" evidence="5 10"/>
<keyword evidence="8 13" id="KW-0808">Transferase</keyword>
<dbReference type="NCBIfam" id="NF006767">
    <property type="entry name" value="PRK09289.1"/>
    <property type="match status" value="1"/>
</dbReference>
<dbReference type="RefSeq" id="WP_339094950.1">
    <property type="nucleotide sequence ID" value="NZ_CP149782.1"/>
</dbReference>
<dbReference type="FunFam" id="2.40.30.20:FF:000004">
    <property type="entry name" value="Riboflavin synthase, alpha subunit"/>
    <property type="match status" value="1"/>
</dbReference>
<feature type="repeat" description="Lumazine-binding" evidence="11">
    <location>
        <begin position="1"/>
        <end position="95"/>
    </location>
</feature>
<name>A0AAU6PZZ8_9DEIO</name>
<keyword evidence="9" id="KW-0677">Repeat</keyword>
<accession>A0AAU6PZZ8</accession>
<evidence type="ECO:0000256" key="8">
    <source>
        <dbReference type="ARBA" id="ARBA00022679"/>
    </source>
</evidence>
<dbReference type="GO" id="GO:0009231">
    <property type="term" value="P:riboflavin biosynthetic process"/>
    <property type="evidence" value="ECO:0007669"/>
    <property type="project" value="UniProtKB-KW"/>
</dbReference>
<feature type="domain" description="Lumazine-binding" evidence="12">
    <location>
        <begin position="1"/>
        <end position="95"/>
    </location>
</feature>
<evidence type="ECO:0000256" key="7">
    <source>
        <dbReference type="ARBA" id="ARBA00022619"/>
    </source>
</evidence>
<dbReference type="PIRSF" id="PIRSF000498">
    <property type="entry name" value="Riboflavin_syn_A"/>
    <property type="match status" value="1"/>
</dbReference>
<keyword evidence="7" id="KW-0686">Riboflavin biosynthesis</keyword>
<dbReference type="AlphaFoldDB" id="A0AAU6PZZ8"/>
<dbReference type="PANTHER" id="PTHR21098">
    <property type="entry name" value="RIBOFLAVIN SYNTHASE ALPHA CHAIN"/>
    <property type="match status" value="1"/>
</dbReference>
<dbReference type="PROSITE" id="PS51177">
    <property type="entry name" value="LUMAZINE_BIND"/>
    <property type="match status" value="2"/>
</dbReference>
<evidence type="ECO:0000256" key="1">
    <source>
        <dbReference type="ARBA" id="ARBA00000968"/>
    </source>
</evidence>
<dbReference type="PANTHER" id="PTHR21098:SF12">
    <property type="entry name" value="RIBOFLAVIN SYNTHASE"/>
    <property type="match status" value="1"/>
</dbReference>
<evidence type="ECO:0000256" key="6">
    <source>
        <dbReference type="ARBA" id="ARBA00013950"/>
    </source>
</evidence>
<comment type="subunit">
    <text evidence="4">Homotrimer.</text>
</comment>
<dbReference type="FunFam" id="2.40.30.20:FF:000003">
    <property type="entry name" value="Riboflavin synthase, alpha subunit"/>
    <property type="match status" value="1"/>
</dbReference>
<dbReference type="Gene3D" id="2.40.30.20">
    <property type="match status" value="2"/>
</dbReference>
<gene>
    <name evidence="13" type="ORF">WDJ50_10725</name>
</gene>
<dbReference type="SUPFAM" id="SSF63380">
    <property type="entry name" value="Riboflavin synthase domain-like"/>
    <property type="match status" value="2"/>
</dbReference>
<evidence type="ECO:0000259" key="12">
    <source>
        <dbReference type="PROSITE" id="PS51177"/>
    </source>
</evidence>
<dbReference type="EMBL" id="CP149782">
    <property type="protein sequence ID" value="WYF43885.1"/>
    <property type="molecule type" value="Genomic_DNA"/>
</dbReference>
<evidence type="ECO:0000256" key="2">
    <source>
        <dbReference type="ARBA" id="ARBA00002803"/>
    </source>
</evidence>
<organism evidence="13">
    <name type="scientific">Deinococcus sp. VB142</name>
    <dbReference type="NCBI Taxonomy" id="3112952"/>
    <lineage>
        <taxon>Bacteria</taxon>
        <taxon>Thermotogati</taxon>
        <taxon>Deinococcota</taxon>
        <taxon>Deinococci</taxon>
        <taxon>Deinococcales</taxon>
        <taxon>Deinococcaceae</taxon>
        <taxon>Deinococcus</taxon>
    </lineage>
</organism>
<feature type="repeat" description="Lumazine-binding" evidence="11">
    <location>
        <begin position="96"/>
        <end position="202"/>
    </location>
</feature>
<comment type="pathway">
    <text evidence="3">Cofactor biosynthesis; riboflavin biosynthesis; riboflavin from 2-hydroxy-3-oxobutyl phosphate and 5-amino-6-(D-ribitylamino)uracil: step 2/2.</text>
</comment>
<dbReference type="GO" id="GO:0004746">
    <property type="term" value="F:riboflavin synthase activity"/>
    <property type="evidence" value="ECO:0007669"/>
    <property type="project" value="UniProtKB-UniRule"/>
</dbReference>
<dbReference type="InterPro" id="IPR001783">
    <property type="entry name" value="Lumazine-bd"/>
</dbReference>
<dbReference type="NCBIfam" id="TIGR00187">
    <property type="entry name" value="ribE"/>
    <property type="match status" value="1"/>
</dbReference>
<dbReference type="InterPro" id="IPR026017">
    <property type="entry name" value="Lumazine-bd_dom"/>
</dbReference>
<evidence type="ECO:0000256" key="5">
    <source>
        <dbReference type="ARBA" id="ARBA00012827"/>
    </source>
</evidence>
<evidence type="ECO:0000256" key="11">
    <source>
        <dbReference type="PROSITE-ProRule" id="PRU00524"/>
    </source>
</evidence>
<protein>
    <recommendedName>
        <fullName evidence="6 10">Riboflavin synthase</fullName>
        <ecNumber evidence="5 10">2.5.1.9</ecNumber>
    </recommendedName>
</protein>
<comment type="catalytic activity">
    <reaction evidence="1">
        <text>2 6,7-dimethyl-8-(1-D-ribityl)lumazine + H(+) = 5-amino-6-(D-ribitylamino)uracil + riboflavin</text>
        <dbReference type="Rhea" id="RHEA:20772"/>
        <dbReference type="ChEBI" id="CHEBI:15378"/>
        <dbReference type="ChEBI" id="CHEBI:15934"/>
        <dbReference type="ChEBI" id="CHEBI:57986"/>
        <dbReference type="ChEBI" id="CHEBI:58201"/>
        <dbReference type="EC" id="2.5.1.9"/>
    </reaction>
</comment>
<proteinExistence type="predicted"/>
<evidence type="ECO:0000256" key="4">
    <source>
        <dbReference type="ARBA" id="ARBA00011233"/>
    </source>
</evidence>
<dbReference type="InterPro" id="IPR017938">
    <property type="entry name" value="Riboflavin_synthase-like_b-brl"/>
</dbReference>